<dbReference type="RefSeq" id="WP_265582485.1">
    <property type="nucleotide sequence ID" value="NZ_CP036172.1"/>
</dbReference>
<organism evidence="2 3">
    <name type="scientific">Methanofollis aquaemaris</name>
    <dbReference type="NCBI Taxonomy" id="126734"/>
    <lineage>
        <taxon>Archaea</taxon>
        <taxon>Methanobacteriati</taxon>
        <taxon>Methanobacteriota</taxon>
        <taxon>Stenosarchaea group</taxon>
        <taxon>Methanomicrobia</taxon>
        <taxon>Methanomicrobiales</taxon>
        <taxon>Methanomicrobiaceae</taxon>
        <taxon>Methanofollis</taxon>
    </lineage>
</organism>
<evidence type="ECO:0000313" key="2">
    <source>
        <dbReference type="EMBL" id="QSZ67111.1"/>
    </source>
</evidence>
<reference evidence="2" key="2">
    <citation type="submission" date="2019-02" db="EMBL/GenBank/DDBJ databases">
        <authorList>
            <person name="Chen S.-C."/>
            <person name="Chien H.-H."/>
            <person name="Lai M.-C."/>
        </authorList>
    </citation>
    <scope>NUCLEOTIDE SEQUENCE</scope>
    <source>
        <strain evidence="2">N2F9704</strain>
    </source>
</reference>
<reference evidence="2" key="1">
    <citation type="journal article" date="2001" name="Int. J. Syst. Evol. Microbiol.">
        <title>Methanofollis aquaemaris sp. nov., a methanogen isolated from an aquaculture fish pond.</title>
        <authorList>
            <person name="Lai M.C."/>
            <person name="Chen S.C."/>
        </authorList>
    </citation>
    <scope>NUCLEOTIDE SEQUENCE</scope>
    <source>
        <strain evidence="2">N2F9704</strain>
    </source>
</reference>
<keyword evidence="3" id="KW-1185">Reference proteome</keyword>
<gene>
    <name evidence="2" type="ORF">RJ40_06160</name>
</gene>
<dbReference type="InterPro" id="IPR027954">
    <property type="entry name" value="Transcobalamin-like_C"/>
</dbReference>
<dbReference type="EMBL" id="CP036172">
    <property type="protein sequence ID" value="QSZ67111.1"/>
    <property type="molecule type" value="Genomic_DNA"/>
</dbReference>
<dbReference type="KEGG" id="maqe:RJ40_06160"/>
<evidence type="ECO:0000313" key="3">
    <source>
        <dbReference type="Proteomes" id="UP001042704"/>
    </source>
</evidence>
<name>A0A8A3S5V7_9EURY</name>
<protein>
    <submittedName>
        <fullName evidence="2">DUF4430 domain-containing protein</fullName>
    </submittedName>
</protein>
<feature type="domain" description="Transcobalamin-like C-terminal" evidence="1">
    <location>
        <begin position="147"/>
        <end position="204"/>
    </location>
</feature>
<dbReference type="Proteomes" id="UP001042704">
    <property type="component" value="Chromosome"/>
</dbReference>
<sequence length="526" mass="55066">MHGNMTWAFPLLLLMLAAPVAALSMDVAGSSPGSAVTVALDSEADVIFQVNGGTPYYAHGTTVKFVPHITGTLSVTAMAEGQTIQKTVRITSGSSGDGGSDDDDSGLWKKVVLGPETFNVTAESGETYEVKRRTALGALDASDATYVLNDEWYDQYGTLYLKSINGRAGEGLAGWVYQVNEKSPSVGANTYSVKKDDRVVFYYSESMSAQPEDSVEAIYLKVAFGTSTSNGDDGEESKMMRGSLKPADSSEINLGLPEGVTMTFGAGGARISVLQGAGGGDEEVIVRGDRVIIMRPGLLLTVLTGDLKMEDNSSTGQVRSVTAELMPNTEGLGGLSGAGGRIILTLAGIPGDGSITTGFSDRPSSEMTESLEGLAATEGRSLLGVAYVMEINKTNLKNGEDILGTVIRMEVDPAWVKEHGGTGAIRIVHIADDGTIEFLETRKILETEDSVTFEAESKNGLSSFVLGAIGGGKRAATPVMTAPATGSEAGTTPAPTAPQQTPLWAWATIPALFIGGAAYLMNRKEE</sequence>
<accession>A0A8A3S5V7</accession>
<evidence type="ECO:0000259" key="1">
    <source>
        <dbReference type="Pfam" id="PF14478"/>
    </source>
</evidence>
<proteinExistence type="predicted"/>
<dbReference type="GeneID" id="76423930"/>
<dbReference type="Pfam" id="PF14478">
    <property type="entry name" value="DUF4430"/>
    <property type="match status" value="1"/>
</dbReference>
<dbReference type="Gene3D" id="2.170.130.30">
    <property type="match status" value="1"/>
</dbReference>
<dbReference type="AlphaFoldDB" id="A0A8A3S5V7"/>